<dbReference type="InterPro" id="IPR012951">
    <property type="entry name" value="BBE"/>
</dbReference>
<accession>A0A5C5FNK5</accession>
<evidence type="ECO:0000259" key="8">
    <source>
        <dbReference type="PROSITE" id="PS51387"/>
    </source>
</evidence>
<dbReference type="Gene3D" id="3.40.462.20">
    <property type="match status" value="1"/>
</dbReference>
<dbReference type="OrthoDB" id="407275at2759"/>
<dbReference type="InterPro" id="IPR050416">
    <property type="entry name" value="FAD-linked_Oxidoreductase"/>
</dbReference>
<dbReference type="InterPro" id="IPR006094">
    <property type="entry name" value="Oxid_FAD_bind_N"/>
</dbReference>
<feature type="chain" id="PRO_5022911688" evidence="7">
    <location>
        <begin position="28"/>
        <end position="522"/>
    </location>
</feature>
<dbReference type="InterPro" id="IPR006093">
    <property type="entry name" value="Oxy_OxRdtase_FAD_BS"/>
</dbReference>
<dbReference type="PANTHER" id="PTHR42973:SF39">
    <property type="entry name" value="FAD-BINDING PCMH-TYPE DOMAIN-CONTAINING PROTEIN"/>
    <property type="match status" value="1"/>
</dbReference>
<evidence type="ECO:0000313" key="10">
    <source>
        <dbReference type="Proteomes" id="UP000311382"/>
    </source>
</evidence>
<proteinExistence type="inferred from homology"/>
<dbReference type="AlphaFoldDB" id="A0A5C5FNK5"/>
<dbReference type="GO" id="GO:0016491">
    <property type="term" value="F:oxidoreductase activity"/>
    <property type="evidence" value="ECO:0007669"/>
    <property type="project" value="UniProtKB-KW"/>
</dbReference>
<dbReference type="STRING" id="5288.A0A5C5FNK5"/>
<comment type="caution">
    <text evidence="9">The sequence shown here is derived from an EMBL/GenBank/DDBJ whole genome shotgun (WGS) entry which is preliminary data.</text>
</comment>
<evidence type="ECO:0000256" key="4">
    <source>
        <dbReference type="ARBA" id="ARBA00022827"/>
    </source>
</evidence>
<comment type="similarity">
    <text evidence="2">Belongs to the oxygen-dependent FAD-linked oxidoreductase family.</text>
</comment>
<feature type="region of interest" description="Disordered" evidence="6">
    <location>
        <begin position="503"/>
        <end position="522"/>
    </location>
</feature>
<dbReference type="InterPro" id="IPR036318">
    <property type="entry name" value="FAD-bd_PCMH-like_sf"/>
</dbReference>
<keyword evidence="7" id="KW-0732">Signal</keyword>
<dbReference type="PANTHER" id="PTHR42973">
    <property type="entry name" value="BINDING OXIDOREDUCTASE, PUTATIVE (AFU_ORTHOLOGUE AFUA_1G17690)-RELATED"/>
    <property type="match status" value="1"/>
</dbReference>
<keyword evidence="3" id="KW-0285">Flavoprotein</keyword>
<dbReference type="GO" id="GO:0071949">
    <property type="term" value="F:FAD binding"/>
    <property type="evidence" value="ECO:0007669"/>
    <property type="project" value="InterPro"/>
</dbReference>
<dbReference type="SUPFAM" id="SSF56176">
    <property type="entry name" value="FAD-binding/transporter-associated domain-like"/>
    <property type="match status" value="1"/>
</dbReference>
<evidence type="ECO:0000313" key="9">
    <source>
        <dbReference type="EMBL" id="TNY18438.1"/>
    </source>
</evidence>
<keyword evidence="4" id="KW-0274">FAD</keyword>
<name>A0A5C5FNK5_9BASI</name>
<dbReference type="InterPro" id="IPR016166">
    <property type="entry name" value="FAD-bd_PCMH"/>
</dbReference>
<dbReference type="InterPro" id="IPR016169">
    <property type="entry name" value="FAD-bd_PCMH_sub2"/>
</dbReference>
<comment type="cofactor">
    <cofactor evidence="1">
        <name>FAD</name>
        <dbReference type="ChEBI" id="CHEBI:57692"/>
    </cofactor>
</comment>
<dbReference type="PROSITE" id="PS51387">
    <property type="entry name" value="FAD_PCMH"/>
    <property type="match status" value="1"/>
</dbReference>
<dbReference type="Gene3D" id="3.30.465.10">
    <property type="match status" value="1"/>
</dbReference>
<gene>
    <name evidence="9" type="ORF">DMC30DRAFT_54936</name>
</gene>
<dbReference type="EMBL" id="SOZI01000139">
    <property type="protein sequence ID" value="TNY18438.1"/>
    <property type="molecule type" value="Genomic_DNA"/>
</dbReference>
<reference evidence="9 10" key="1">
    <citation type="submission" date="2019-03" db="EMBL/GenBank/DDBJ databases">
        <title>Rhodosporidium diobovatum UCD-FST 08-225 genome sequencing, assembly, and annotation.</title>
        <authorList>
            <person name="Fakankun I.U."/>
            <person name="Fristensky B."/>
            <person name="Levin D.B."/>
        </authorList>
    </citation>
    <scope>NUCLEOTIDE SEQUENCE [LARGE SCALE GENOMIC DNA]</scope>
    <source>
        <strain evidence="9 10">UCD-FST 08-225</strain>
    </source>
</reference>
<evidence type="ECO:0000256" key="3">
    <source>
        <dbReference type="ARBA" id="ARBA00022630"/>
    </source>
</evidence>
<dbReference type="Proteomes" id="UP000311382">
    <property type="component" value="Unassembled WGS sequence"/>
</dbReference>
<feature type="signal peptide" evidence="7">
    <location>
        <begin position="1"/>
        <end position="27"/>
    </location>
</feature>
<dbReference type="Pfam" id="PF08031">
    <property type="entry name" value="BBE"/>
    <property type="match status" value="1"/>
</dbReference>
<organism evidence="9 10">
    <name type="scientific">Rhodotorula diobovata</name>
    <dbReference type="NCBI Taxonomy" id="5288"/>
    <lineage>
        <taxon>Eukaryota</taxon>
        <taxon>Fungi</taxon>
        <taxon>Dikarya</taxon>
        <taxon>Basidiomycota</taxon>
        <taxon>Pucciniomycotina</taxon>
        <taxon>Microbotryomycetes</taxon>
        <taxon>Sporidiobolales</taxon>
        <taxon>Sporidiobolaceae</taxon>
        <taxon>Rhodotorula</taxon>
    </lineage>
</organism>
<evidence type="ECO:0000256" key="2">
    <source>
        <dbReference type="ARBA" id="ARBA00005466"/>
    </source>
</evidence>
<feature type="compositionally biased region" description="Polar residues" evidence="6">
    <location>
        <begin position="505"/>
        <end position="515"/>
    </location>
</feature>
<keyword evidence="5" id="KW-0560">Oxidoreductase</keyword>
<evidence type="ECO:0000256" key="6">
    <source>
        <dbReference type="SAM" id="MobiDB-lite"/>
    </source>
</evidence>
<evidence type="ECO:0000256" key="5">
    <source>
        <dbReference type="ARBA" id="ARBA00023002"/>
    </source>
</evidence>
<evidence type="ECO:0000256" key="7">
    <source>
        <dbReference type="SAM" id="SignalP"/>
    </source>
</evidence>
<feature type="domain" description="FAD-binding PCMH-type" evidence="8">
    <location>
        <begin position="67"/>
        <end position="239"/>
    </location>
</feature>
<dbReference type="PROSITE" id="PS00862">
    <property type="entry name" value="OX2_COVAL_FAD"/>
    <property type="match status" value="1"/>
</dbReference>
<dbReference type="Pfam" id="PF01565">
    <property type="entry name" value="FAD_binding_4"/>
    <property type="match status" value="1"/>
</dbReference>
<keyword evidence="10" id="KW-1185">Reference proteome</keyword>
<evidence type="ECO:0000256" key="1">
    <source>
        <dbReference type="ARBA" id="ARBA00001974"/>
    </source>
</evidence>
<protein>
    <submittedName>
        <fullName evidence="9">Glucooligosaccharide oxidase</fullName>
    </submittedName>
</protein>
<sequence length="522" mass="55455">MLTLRAALAVAGVLSLSSLLSPPSVVAAPLAARQQDLADCLYGAGLSPLTSSSSEYDAKSAAYNQRIQPHPEAILYPSSPDEVAQALKCASSSSVKVSARGGGHSYASYGLGEGDGALTIDLSRFNNVTVDGKGRAVIGGGSRLGDIYLALNDEGWALAAGSCNGVGIGGHAGFGGYGLASRMWGFLSDQVIGYDVVLANGTALTNVTRSSNEDLFWALNGAAPNFAIVTAYRVQAHHAPANVVMARYTYSSPSTVNAATALFSMSSYGNTSAPANLGLHATIGRDSLEILAVWFGPEAELSGVISPLEDELPPSYDKSTTRYSWIGAVKELAGVDELSTQGKMLQYRDSFYAKSLMTPSTVPVSIDVLEAFFDYVWRSNTSTQWFVEVNVYGGSYSEINDRSLNESSFGFRDKLLTWQLYASSPTYGNPYPTNDGLPFVKGMWSTIVDGMTSQGWSNTSSSPDGFAAYVNYVDPELSAEETKSQYWGSQYPRLSKLKAKYDPNQLLNSPQGIVPSSSSSSS</sequence>